<protein>
    <recommendedName>
        <fullName evidence="2">DUF218 domain-containing protein</fullName>
    </recommendedName>
</protein>
<keyword evidence="1" id="KW-0472">Membrane</keyword>
<name>W4L8B5_ENTF1</name>
<feature type="domain" description="DUF218" evidence="2">
    <location>
        <begin position="81"/>
        <end position="242"/>
    </location>
</feature>
<keyword evidence="1" id="KW-0812">Transmembrane</keyword>
<dbReference type="Gene3D" id="3.40.50.620">
    <property type="entry name" value="HUPs"/>
    <property type="match status" value="1"/>
</dbReference>
<dbReference type="GO" id="GO:0000270">
    <property type="term" value="P:peptidoglycan metabolic process"/>
    <property type="evidence" value="ECO:0007669"/>
    <property type="project" value="TreeGrafter"/>
</dbReference>
<dbReference type="CDD" id="cd06259">
    <property type="entry name" value="YdcF-like"/>
    <property type="match status" value="1"/>
</dbReference>
<evidence type="ECO:0000313" key="4">
    <source>
        <dbReference type="Proteomes" id="UP000019141"/>
    </source>
</evidence>
<dbReference type="InterPro" id="IPR014729">
    <property type="entry name" value="Rossmann-like_a/b/a_fold"/>
</dbReference>
<feature type="transmembrane region" description="Helical" evidence="1">
    <location>
        <begin position="41"/>
        <end position="64"/>
    </location>
</feature>
<dbReference type="GO" id="GO:0005886">
    <property type="term" value="C:plasma membrane"/>
    <property type="evidence" value="ECO:0007669"/>
    <property type="project" value="TreeGrafter"/>
</dbReference>
<dbReference type="PANTHER" id="PTHR30336">
    <property type="entry name" value="INNER MEMBRANE PROTEIN, PROBABLE PERMEASE"/>
    <property type="match status" value="1"/>
</dbReference>
<evidence type="ECO:0000259" key="2">
    <source>
        <dbReference type="Pfam" id="PF02698"/>
    </source>
</evidence>
<keyword evidence="4" id="KW-1185">Reference proteome</keyword>
<dbReference type="PANTHER" id="PTHR30336:SF4">
    <property type="entry name" value="ENVELOPE BIOGENESIS FACTOR ELYC"/>
    <property type="match status" value="1"/>
</dbReference>
<dbReference type="Pfam" id="PF02698">
    <property type="entry name" value="DUF218"/>
    <property type="match status" value="1"/>
</dbReference>
<dbReference type="InterPro" id="IPR051599">
    <property type="entry name" value="Cell_Envelope_Assoc"/>
</dbReference>
<evidence type="ECO:0000256" key="1">
    <source>
        <dbReference type="SAM" id="Phobius"/>
    </source>
</evidence>
<reference evidence="3 4" key="1">
    <citation type="journal article" date="2014" name="Nature">
        <title>An environmental bacterial taxon with a large and distinct metabolic repertoire.</title>
        <authorList>
            <person name="Wilson M.C."/>
            <person name="Mori T."/>
            <person name="Ruckert C."/>
            <person name="Uria A.R."/>
            <person name="Helf M.J."/>
            <person name="Takada K."/>
            <person name="Gernert C."/>
            <person name="Steffens U.A."/>
            <person name="Heycke N."/>
            <person name="Schmitt S."/>
            <person name="Rinke C."/>
            <person name="Helfrich E.J."/>
            <person name="Brachmann A.O."/>
            <person name="Gurgui C."/>
            <person name="Wakimoto T."/>
            <person name="Kracht M."/>
            <person name="Crusemann M."/>
            <person name="Hentschel U."/>
            <person name="Abe I."/>
            <person name="Matsunaga S."/>
            <person name="Kalinowski J."/>
            <person name="Takeyama H."/>
            <person name="Piel J."/>
        </authorList>
    </citation>
    <scope>NUCLEOTIDE SEQUENCE [LARGE SCALE GENOMIC DNA]</scope>
    <source>
        <strain evidence="4">TSY1</strain>
    </source>
</reference>
<keyword evidence="1" id="KW-1133">Transmembrane helix</keyword>
<dbReference type="Proteomes" id="UP000019141">
    <property type="component" value="Unassembled WGS sequence"/>
</dbReference>
<gene>
    <name evidence="3" type="ORF">ETSY1_36110</name>
</gene>
<dbReference type="HOGENOM" id="CLU_053514_3_1_7"/>
<accession>W4L8B5</accession>
<proteinExistence type="predicted"/>
<dbReference type="GO" id="GO:0043164">
    <property type="term" value="P:Gram-negative-bacterium-type cell wall biogenesis"/>
    <property type="evidence" value="ECO:0007669"/>
    <property type="project" value="TreeGrafter"/>
</dbReference>
<dbReference type="InterPro" id="IPR003848">
    <property type="entry name" value="DUF218"/>
</dbReference>
<organism evidence="3 4">
    <name type="scientific">Entotheonella factor</name>
    <dbReference type="NCBI Taxonomy" id="1429438"/>
    <lineage>
        <taxon>Bacteria</taxon>
        <taxon>Pseudomonadati</taxon>
        <taxon>Nitrospinota/Tectimicrobiota group</taxon>
        <taxon>Candidatus Tectimicrobiota</taxon>
        <taxon>Candidatus Entotheonellia</taxon>
        <taxon>Candidatus Entotheonellales</taxon>
        <taxon>Candidatus Entotheonellaceae</taxon>
        <taxon>Candidatus Entotheonella</taxon>
    </lineage>
</organism>
<dbReference type="AlphaFoldDB" id="W4L8B5"/>
<dbReference type="EMBL" id="AZHW01001111">
    <property type="protein sequence ID" value="ETW94149.1"/>
    <property type="molecule type" value="Genomic_DNA"/>
</dbReference>
<sequence>MSSYFLVRRLIETLILPPTVFMLGMLAALMLRSWFPRLGTVLFGVCWLLLYLAHTPLVGNALLYSLQRYPPIDLQVARQADAIVVLTAGIVYDDQRQQWQLGGNSWRRMRYAEALHARTGLPLLLSGGRPRGFEDDSEAGVMQRVMQQRGTSAKWVETKARNTAESARYTAAILLPPGLQRIVLVTHTHHIPRSVERFERAGLNVLPAPVDIMAKPHIDLLAFLPNAKGLEATSAALHEYLGQLWYRWFS</sequence>
<feature type="transmembrane region" description="Helical" evidence="1">
    <location>
        <begin position="12"/>
        <end position="35"/>
    </location>
</feature>
<comment type="caution">
    <text evidence="3">The sequence shown here is derived from an EMBL/GenBank/DDBJ whole genome shotgun (WGS) entry which is preliminary data.</text>
</comment>
<evidence type="ECO:0000313" key="3">
    <source>
        <dbReference type="EMBL" id="ETW94149.1"/>
    </source>
</evidence>